<dbReference type="PANTHER" id="PTHR19136:SF81">
    <property type="entry name" value="MOLYBDENUM COFACTOR GUANYLYLTRANSFERASE"/>
    <property type="match status" value="1"/>
</dbReference>
<sequence length="211" mass="22934">MSVVVAGGRSRRMEPLGNKLLLPRSPSSPPILTHVVTTAAKVSDSVVIAYADEHVKEAIASELAPEDAWKVHWQRDEAPESGPLVALAAIFPLLQALGADRVVVVAGDLPGVTADVLVRCRDALADSEADCAAIERSGRLQPLLACYRTTAGQAFVEAVEDGQTRLMSAVEKLCVVRVRMGERTPEWRVRPVHTPQDYDAWLAWRDSFETS</sequence>
<name>A0ABV5AF87_9BACL</name>
<accession>A0ABV5AF87</accession>
<evidence type="ECO:0000259" key="2">
    <source>
        <dbReference type="Pfam" id="PF12804"/>
    </source>
</evidence>
<dbReference type="Proteomes" id="UP001579974">
    <property type="component" value="Unassembled WGS sequence"/>
</dbReference>
<protein>
    <submittedName>
        <fullName evidence="3">NTP transferase domain-containing protein</fullName>
    </submittedName>
</protein>
<keyword evidence="1 3" id="KW-0808">Transferase</keyword>
<evidence type="ECO:0000313" key="4">
    <source>
        <dbReference type="Proteomes" id="UP001579974"/>
    </source>
</evidence>
<dbReference type="EMBL" id="JBDXSU010000007">
    <property type="protein sequence ID" value="MFB5190857.1"/>
    <property type="molecule type" value="Genomic_DNA"/>
</dbReference>
<dbReference type="InterPro" id="IPR029044">
    <property type="entry name" value="Nucleotide-diphossugar_trans"/>
</dbReference>
<comment type="caution">
    <text evidence="3">The sequence shown here is derived from an EMBL/GenBank/DDBJ whole genome shotgun (WGS) entry which is preliminary data.</text>
</comment>
<dbReference type="InterPro" id="IPR025877">
    <property type="entry name" value="MobA-like_NTP_Trfase"/>
</dbReference>
<evidence type="ECO:0000313" key="3">
    <source>
        <dbReference type="EMBL" id="MFB5190857.1"/>
    </source>
</evidence>
<keyword evidence="4" id="KW-1185">Reference proteome</keyword>
<dbReference type="Pfam" id="PF12804">
    <property type="entry name" value="NTP_transf_3"/>
    <property type="match status" value="1"/>
</dbReference>
<dbReference type="SUPFAM" id="SSF53448">
    <property type="entry name" value="Nucleotide-diphospho-sugar transferases"/>
    <property type="match status" value="1"/>
</dbReference>
<dbReference type="Gene3D" id="3.90.550.10">
    <property type="entry name" value="Spore Coat Polysaccharide Biosynthesis Protein SpsA, Chain A"/>
    <property type="match status" value="1"/>
</dbReference>
<evidence type="ECO:0000256" key="1">
    <source>
        <dbReference type="ARBA" id="ARBA00022679"/>
    </source>
</evidence>
<dbReference type="PANTHER" id="PTHR19136">
    <property type="entry name" value="MOLYBDENUM COFACTOR GUANYLYLTRANSFERASE"/>
    <property type="match status" value="1"/>
</dbReference>
<reference evidence="3 4" key="1">
    <citation type="journal article" date="2024" name="Int. J. Mol. Sci.">
        <title>Exploration of Alicyclobacillus spp. Genome in Search of Antibiotic Resistance.</title>
        <authorList>
            <person name="Bucka-Kolendo J."/>
            <person name="Kiousi D.E."/>
            <person name="Dekowska A."/>
            <person name="Mikolajczuk-Szczyrba A."/>
            <person name="Karadedos D.M."/>
            <person name="Michael P."/>
            <person name="Galanis A."/>
            <person name="Sokolowska B."/>
        </authorList>
    </citation>
    <scope>NUCLEOTIDE SEQUENCE [LARGE SCALE GENOMIC DNA]</scope>
    <source>
        <strain evidence="3 4">KKP 3000</strain>
    </source>
</reference>
<organism evidence="3 4">
    <name type="scientific">Alicyclobacillus fastidiosus</name>
    <dbReference type="NCBI Taxonomy" id="392011"/>
    <lineage>
        <taxon>Bacteria</taxon>
        <taxon>Bacillati</taxon>
        <taxon>Bacillota</taxon>
        <taxon>Bacilli</taxon>
        <taxon>Bacillales</taxon>
        <taxon>Alicyclobacillaceae</taxon>
        <taxon>Alicyclobacillus</taxon>
    </lineage>
</organism>
<dbReference type="GO" id="GO:0016740">
    <property type="term" value="F:transferase activity"/>
    <property type="evidence" value="ECO:0007669"/>
    <property type="project" value="UniProtKB-KW"/>
</dbReference>
<feature type="domain" description="MobA-like NTP transferase" evidence="2">
    <location>
        <begin position="3"/>
        <end position="165"/>
    </location>
</feature>
<proteinExistence type="predicted"/>
<gene>
    <name evidence="3" type="ORF">KKP3000_004343</name>
</gene>
<dbReference type="RefSeq" id="WP_275477038.1">
    <property type="nucleotide sequence ID" value="NZ_CP162940.1"/>
</dbReference>